<proteinExistence type="predicted"/>
<keyword evidence="4" id="KW-1185">Reference proteome</keyword>
<dbReference type="PROSITE" id="PS50088">
    <property type="entry name" value="ANK_REPEAT"/>
    <property type="match status" value="4"/>
</dbReference>
<name>A0A4Y7LCM6_PAPSO</name>
<dbReference type="OrthoDB" id="1860613at2759"/>
<keyword evidence="2" id="KW-0802">TPR repeat</keyword>
<dbReference type="InterPro" id="IPR019734">
    <property type="entry name" value="TPR_rpt"/>
</dbReference>
<dbReference type="SUPFAM" id="SSF48403">
    <property type="entry name" value="Ankyrin repeat"/>
    <property type="match status" value="1"/>
</dbReference>
<dbReference type="InterPro" id="IPR036770">
    <property type="entry name" value="Ankyrin_rpt-contain_sf"/>
</dbReference>
<evidence type="ECO:0000256" key="2">
    <source>
        <dbReference type="PROSITE-ProRule" id="PRU00339"/>
    </source>
</evidence>
<dbReference type="PANTHER" id="PTHR46224:SF67">
    <property type="entry name" value="HSP70-HSP90 ORGANIZING PROTEIN 3-LIKE"/>
    <property type="match status" value="1"/>
</dbReference>
<dbReference type="SMART" id="SM00248">
    <property type="entry name" value="ANK"/>
    <property type="match status" value="7"/>
</dbReference>
<dbReference type="Pfam" id="PF13637">
    <property type="entry name" value="Ank_4"/>
    <property type="match status" value="1"/>
</dbReference>
<reference evidence="3 4" key="1">
    <citation type="journal article" date="2018" name="Science">
        <title>The opium poppy genome and morphinan production.</title>
        <authorList>
            <person name="Guo L."/>
            <person name="Winzer T."/>
            <person name="Yang X."/>
            <person name="Li Y."/>
            <person name="Ning Z."/>
            <person name="He Z."/>
            <person name="Teodor R."/>
            <person name="Lu Y."/>
            <person name="Bowser T.A."/>
            <person name="Graham I.A."/>
            <person name="Ye K."/>
        </authorList>
    </citation>
    <scope>NUCLEOTIDE SEQUENCE [LARGE SCALE GENOMIC DNA]</scope>
    <source>
        <strain evidence="4">cv. HN1</strain>
        <tissue evidence="3">Leaves</tissue>
    </source>
</reference>
<protein>
    <submittedName>
        <fullName evidence="3">Uncharacterized protein</fullName>
    </submittedName>
</protein>
<feature type="repeat" description="TPR" evidence="2">
    <location>
        <begin position="336"/>
        <end position="369"/>
    </location>
</feature>
<dbReference type="STRING" id="3469.A0A4Y7LCM6"/>
<dbReference type="Gene3D" id="1.25.40.10">
    <property type="entry name" value="Tetratricopeptide repeat domain"/>
    <property type="match status" value="1"/>
</dbReference>
<gene>
    <name evidence="3" type="ORF">C5167_044518</name>
</gene>
<evidence type="ECO:0000256" key="1">
    <source>
        <dbReference type="PROSITE-ProRule" id="PRU00023"/>
    </source>
</evidence>
<feature type="repeat" description="ANK" evidence="1">
    <location>
        <begin position="108"/>
        <end position="140"/>
    </location>
</feature>
<dbReference type="PROSITE" id="PS50297">
    <property type="entry name" value="ANK_REP_REGION"/>
    <property type="match status" value="4"/>
</dbReference>
<feature type="repeat" description="ANK" evidence="1">
    <location>
        <begin position="43"/>
        <end position="75"/>
    </location>
</feature>
<dbReference type="InterPro" id="IPR002110">
    <property type="entry name" value="Ankyrin_rpt"/>
</dbReference>
<dbReference type="InterPro" id="IPR051616">
    <property type="entry name" value="Cul2-RING_E3_ligase_SR"/>
</dbReference>
<dbReference type="Gene3D" id="1.25.40.20">
    <property type="entry name" value="Ankyrin repeat-containing domain"/>
    <property type="match status" value="2"/>
</dbReference>
<dbReference type="PANTHER" id="PTHR46224">
    <property type="entry name" value="ANKYRIN REPEAT FAMILY PROTEIN"/>
    <property type="match status" value="1"/>
</dbReference>
<sequence length="385" mass="42196">MSVKDDNGIGVIHFAAVEGKLNVLKYLIEELKLDVNMKFKCSKGRSPLLHATMAGHMNIVEYLLGKGADPKTSDPKGYSPWHCAAEKGYKDILTKLLSKGVDVNAACENGTPLANAAAHGKLEAIQILLDNNANPDLSSGRSFTPLTGSIVSGLPQSLRCVELLLEAGANPDGGSYGVTRLIAAASDGLTEIIKRLIQAGANPDVTNRYGLTPLEIAALNRCYNDVEILFPVTSRLPECVDWNIGGVIRHVQSDQAKEQRKLKVREKFDEAKLSGADAFKKQDYFEAMVRYSQANEIDPYDATILSNRSMCWARLKEGEEALEDANACISLRPDWPKAYYREGVAYNLLNKYTDARGAFLRGLKLSPDSQELKDAYREAIANSIK</sequence>
<dbReference type="Pfam" id="PF12796">
    <property type="entry name" value="Ank_2"/>
    <property type="match status" value="2"/>
</dbReference>
<evidence type="ECO:0000313" key="4">
    <source>
        <dbReference type="Proteomes" id="UP000316621"/>
    </source>
</evidence>
<organism evidence="3 4">
    <name type="scientific">Papaver somniferum</name>
    <name type="common">Opium poppy</name>
    <dbReference type="NCBI Taxonomy" id="3469"/>
    <lineage>
        <taxon>Eukaryota</taxon>
        <taxon>Viridiplantae</taxon>
        <taxon>Streptophyta</taxon>
        <taxon>Embryophyta</taxon>
        <taxon>Tracheophyta</taxon>
        <taxon>Spermatophyta</taxon>
        <taxon>Magnoliopsida</taxon>
        <taxon>Ranunculales</taxon>
        <taxon>Papaveraceae</taxon>
        <taxon>Papaveroideae</taxon>
        <taxon>Papaver</taxon>
    </lineage>
</organism>
<dbReference type="PROSITE" id="PS50005">
    <property type="entry name" value="TPR"/>
    <property type="match status" value="1"/>
</dbReference>
<accession>A0A4Y7LCM6</accession>
<dbReference type="Proteomes" id="UP000316621">
    <property type="component" value="Chromosome 10"/>
</dbReference>
<dbReference type="AlphaFoldDB" id="A0A4Y7LCM6"/>
<dbReference type="InterPro" id="IPR011990">
    <property type="entry name" value="TPR-like_helical_dom_sf"/>
</dbReference>
<feature type="repeat" description="ANK" evidence="1">
    <location>
        <begin position="76"/>
        <end position="108"/>
    </location>
</feature>
<dbReference type="Gramene" id="RZC81929">
    <property type="protein sequence ID" value="RZC81929"/>
    <property type="gene ID" value="C5167_044518"/>
</dbReference>
<dbReference type="OMA" id="KEACHAF"/>
<feature type="repeat" description="ANK" evidence="1">
    <location>
        <begin position="176"/>
        <end position="208"/>
    </location>
</feature>
<keyword evidence="1" id="KW-0040">ANK repeat</keyword>
<dbReference type="SMART" id="SM00028">
    <property type="entry name" value="TPR"/>
    <property type="match status" value="2"/>
</dbReference>
<evidence type="ECO:0000313" key="3">
    <source>
        <dbReference type="EMBL" id="RZC81929.1"/>
    </source>
</evidence>
<dbReference type="EMBL" id="CM010724">
    <property type="protein sequence ID" value="RZC81929.1"/>
    <property type="molecule type" value="Genomic_DNA"/>
</dbReference>
<dbReference type="SUPFAM" id="SSF48452">
    <property type="entry name" value="TPR-like"/>
    <property type="match status" value="1"/>
</dbReference>